<accession>A0A1L8ETM5</accession>
<feature type="coiled-coil region" evidence="1">
    <location>
        <begin position="266"/>
        <end position="356"/>
    </location>
</feature>
<feature type="domain" description="PDZ" evidence="4">
    <location>
        <begin position="11"/>
        <end position="85"/>
    </location>
</feature>
<dbReference type="Pfam" id="PF00595">
    <property type="entry name" value="PDZ"/>
    <property type="match status" value="1"/>
</dbReference>
<evidence type="ECO:0000256" key="1">
    <source>
        <dbReference type="SAM" id="Coils"/>
    </source>
</evidence>
<dbReference type="RefSeq" id="XP_018090610.1">
    <property type="nucleotide sequence ID" value="XM_018235121.2"/>
</dbReference>
<dbReference type="Gene3D" id="2.20.70.10">
    <property type="match status" value="1"/>
</dbReference>
<dbReference type="PROSITE" id="PS50106">
    <property type="entry name" value="PDZ"/>
    <property type="match status" value="1"/>
</dbReference>
<dbReference type="SMART" id="SM00228">
    <property type="entry name" value="PDZ"/>
    <property type="match status" value="1"/>
</dbReference>
<dbReference type="RefSeq" id="XP_041431956.1">
    <property type="nucleotide sequence ID" value="XM_041576022.1"/>
</dbReference>
<dbReference type="Pfam" id="PF00397">
    <property type="entry name" value="WW"/>
    <property type="match status" value="1"/>
</dbReference>
<name>A0A1L8ETM5_XENLA</name>
<dbReference type="InterPro" id="IPR011992">
    <property type="entry name" value="EF-hand-dom_pair"/>
</dbReference>
<dbReference type="SUPFAM" id="SSF51045">
    <property type="entry name" value="WW domain"/>
    <property type="match status" value="1"/>
</dbReference>
<keyword evidence="1" id="KW-0175">Coiled coil</keyword>
<evidence type="ECO:0000313" key="6">
    <source>
        <dbReference type="RefSeq" id="XP_018090610.1"/>
    </source>
</evidence>
<dbReference type="PANTHER" id="PTHR19964:SF16">
    <property type="entry name" value="SYNTAXIN-BINDING PROTEIN 4"/>
    <property type="match status" value="1"/>
</dbReference>
<dbReference type="Gene3D" id="2.30.42.10">
    <property type="match status" value="1"/>
</dbReference>
<evidence type="ECO:0000313" key="7">
    <source>
        <dbReference type="RefSeq" id="XP_018090611.1"/>
    </source>
</evidence>
<dbReference type="AlphaFoldDB" id="A0A1L8ETM5"/>
<dbReference type="GO" id="GO:0061178">
    <property type="term" value="P:regulation of insulin secretion involved in cellular response to glucose stimulus"/>
    <property type="evidence" value="ECO:0007669"/>
    <property type="project" value="TreeGrafter"/>
</dbReference>
<feature type="region of interest" description="Disordered" evidence="2">
    <location>
        <begin position="124"/>
        <end position="164"/>
    </location>
</feature>
<evidence type="ECO:0000313" key="5">
    <source>
        <dbReference type="Proteomes" id="UP000186698"/>
    </source>
</evidence>
<dbReference type="SUPFAM" id="SSF47473">
    <property type="entry name" value="EF-hand"/>
    <property type="match status" value="1"/>
</dbReference>
<dbReference type="RefSeq" id="XP_018090612.1">
    <property type="nucleotide sequence ID" value="XM_018235123.2"/>
</dbReference>
<dbReference type="PROSITE" id="PS50020">
    <property type="entry name" value="WW_DOMAIN_2"/>
    <property type="match status" value="1"/>
</dbReference>
<dbReference type="CDD" id="cd00201">
    <property type="entry name" value="WW"/>
    <property type="match status" value="1"/>
</dbReference>
<feature type="domain" description="WW" evidence="3">
    <location>
        <begin position="465"/>
        <end position="498"/>
    </location>
</feature>
<dbReference type="GeneID" id="108701009"/>
<dbReference type="InterPro" id="IPR001478">
    <property type="entry name" value="PDZ"/>
</dbReference>
<dbReference type="KEGG" id="xla:108701009"/>
<organism evidence="7">
    <name type="scientific">Xenopus laevis</name>
    <name type="common">African clawed frog</name>
    <dbReference type="NCBI Taxonomy" id="8355"/>
    <lineage>
        <taxon>Eukaryota</taxon>
        <taxon>Metazoa</taxon>
        <taxon>Chordata</taxon>
        <taxon>Craniata</taxon>
        <taxon>Vertebrata</taxon>
        <taxon>Euteleostomi</taxon>
        <taxon>Amphibia</taxon>
        <taxon>Batrachia</taxon>
        <taxon>Anura</taxon>
        <taxon>Pipoidea</taxon>
        <taxon>Pipidae</taxon>
        <taxon>Xenopodinae</taxon>
        <taxon>Xenopus</taxon>
        <taxon>Xenopus</taxon>
    </lineage>
</organism>
<sequence>MANCIQLSEDSVRIITVTKETSLGLSLVGGISRTEEPLIFIKDIIPGGDCHKDGRLKPGDQLVSVNKESLVGVSCEQAKCILNRAKLRKGPIWEIAFIRPGREHRNQILPADGCARGQGAMDFMPSRSSTPSAAKAKLSTESQRDFAATESPLSAVSQAHGEEEQLSLDPNVRIKVEKLEMALNYLGIHPNEEQKRLMKQDLKMDANGTVEYGDFVQVARKLFTLQIKEGDFGQGMALSGGQEITNLLDPNVSKDPLCDLSVSDDPEQLRRERNEAYAELRKLKERLQESEKNRSQLSEELEKVKQEAKGAVEETRALRNRIHLAEVAQSQASGMETDYEEVIRLLEAEVTELKAQLSKRSGQTKGNVQDLKGRASVLGCQLRKSEMARKAFEVTTEKLQQFAENVCDILSDDSANMLNLSEKGSPFSSKTLMSRLKPCRHDVIAAMAAEARDLAISVRSMVDTQCLPYGLEEAYTADGIKYYINHVTQTTTWTNPVLSTLLSGELEDTQRDPPEQQNC</sequence>
<evidence type="ECO:0000259" key="3">
    <source>
        <dbReference type="PROSITE" id="PS50020"/>
    </source>
</evidence>
<dbReference type="GO" id="GO:0031410">
    <property type="term" value="C:cytoplasmic vesicle"/>
    <property type="evidence" value="ECO:0000318"/>
    <property type="project" value="GO_Central"/>
</dbReference>
<dbReference type="PaxDb" id="8355-A0A1L8ETM5"/>
<dbReference type="Bgee" id="108701009">
    <property type="expression patterns" value="Expressed in zone of skin and 19 other cell types or tissues"/>
</dbReference>
<evidence type="ECO:0000313" key="9">
    <source>
        <dbReference type="RefSeq" id="XP_041431956.1"/>
    </source>
</evidence>
<dbReference type="InterPro" id="IPR036034">
    <property type="entry name" value="PDZ_sf"/>
</dbReference>
<dbReference type="FunFam" id="2.20.70.10:FF:000034">
    <property type="entry name" value="syntaxin-binding protein 4 isoform X1"/>
    <property type="match status" value="1"/>
</dbReference>
<protein>
    <submittedName>
        <fullName evidence="6 7">Syntaxin-binding protein 4 isoform X1</fullName>
    </submittedName>
</protein>
<dbReference type="SMART" id="SM00456">
    <property type="entry name" value="WW"/>
    <property type="match status" value="1"/>
</dbReference>
<dbReference type="Proteomes" id="UP000186698">
    <property type="component" value="Chromosome 9_10L"/>
</dbReference>
<dbReference type="GO" id="GO:0019905">
    <property type="term" value="F:syntaxin binding"/>
    <property type="evidence" value="ECO:0000318"/>
    <property type="project" value="GO_Central"/>
</dbReference>
<dbReference type="CDD" id="cd06698">
    <property type="entry name" value="PDZ1_hSTXBP4-PDZ2_GgSTXBP4-like"/>
    <property type="match status" value="1"/>
</dbReference>
<proteinExistence type="predicted"/>
<dbReference type="InterPro" id="IPR001202">
    <property type="entry name" value="WW_dom"/>
</dbReference>
<evidence type="ECO:0000259" key="4">
    <source>
        <dbReference type="PROSITE" id="PS50106"/>
    </source>
</evidence>
<dbReference type="InterPro" id="IPR036020">
    <property type="entry name" value="WW_dom_sf"/>
</dbReference>
<dbReference type="PANTHER" id="PTHR19964">
    <property type="entry name" value="MULTIPLE PDZ DOMAIN PROTEIN"/>
    <property type="match status" value="1"/>
</dbReference>
<dbReference type="InterPro" id="IPR051342">
    <property type="entry name" value="PDZ_scaffold"/>
</dbReference>
<reference evidence="6 7" key="1">
    <citation type="submission" date="2022-04" db="UniProtKB">
        <authorList>
            <consortium name="RefSeq"/>
        </authorList>
    </citation>
    <scope>IDENTIFICATION</scope>
    <source>
        <strain evidence="6 7">J_2021</strain>
        <tissue evidence="6 7">Erythrocytes</tissue>
    </source>
</reference>
<dbReference type="OMA" id="KXEAKAV"/>
<dbReference type="RefSeq" id="XP_018090611.1">
    <property type="nucleotide sequence ID" value="XM_018235122.2"/>
</dbReference>
<dbReference type="OrthoDB" id="6022242at2759"/>
<evidence type="ECO:0000313" key="8">
    <source>
        <dbReference type="RefSeq" id="XP_018090612.1"/>
    </source>
</evidence>
<keyword evidence="5" id="KW-1185">Reference proteome</keyword>
<evidence type="ECO:0000256" key="2">
    <source>
        <dbReference type="SAM" id="MobiDB-lite"/>
    </source>
</evidence>
<gene>
    <name evidence="6 7 8 9" type="primary">LOC108701009</name>
</gene>
<dbReference type="GO" id="GO:0008286">
    <property type="term" value="P:insulin receptor signaling pathway"/>
    <property type="evidence" value="ECO:0000318"/>
    <property type="project" value="GO_Central"/>
</dbReference>
<dbReference type="SUPFAM" id="SSF50156">
    <property type="entry name" value="PDZ domain-like"/>
    <property type="match status" value="1"/>
</dbReference>
<dbReference type="STRING" id="8355.A0A1L8ETM5"/>